<reference evidence="2" key="1">
    <citation type="submission" date="2016-12" db="EMBL/GenBank/DDBJ databases">
        <authorList>
            <person name="Gulvik C.A."/>
        </authorList>
    </citation>
    <scope>NUCLEOTIDE SEQUENCE [LARGE SCALE GENOMIC DNA]</scope>
    <source>
        <strain evidence="2">ATCC 51725</strain>
    </source>
</reference>
<sequence>MLEFTPLFDVEFRARSIVQDTRAFDTSFTRFISNPPQSIPRLWKQLLDKIGGRTEAVRFVVRPPQRHLIVVIATIRCLLCLI</sequence>
<organism evidence="1 2">
    <name type="scientific">Streptococcus acidominimus</name>
    <dbReference type="NCBI Taxonomy" id="1326"/>
    <lineage>
        <taxon>Bacteria</taxon>
        <taxon>Bacillati</taxon>
        <taxon>Bacillota</taxon>
        <taxon>Bacilli</taxon>
        <taxon>Lactobacillales</taxon>
        <taxon>Streptococcaceae</taxon>
        <taxon>Streptococcus</taxon>
    </lineage>
</organism>
<dbReference type="EMBL" id="MSJL01000005">
    <property type="protein sequence ID" value="OLF50477.1"/>
    <property type="molecule type" value="Genomic_DNA"/>
</dbReference>
<keyword evidence="2" id="KW-1185">Reference proteome</keyword>
<comment type="caution">
    <text evidence="1">The sequence shown here is derived from an EMBL/GenBank/DDBJ whole genome shotgun (WGS) entry which is preliminary data.</text>
</comment>
<accession>A0A1Q8EF95</accession>
<evidence type="ECO:0000313" key="2">
    <source>
        <dbReference type="Proteomes" id="UP000186437"/>
    </source>
</evidence>
<proteinExistence type="predicted"/>
<gene>
    <name evidence="1" type="ORF">BU200_01735</name>
</gene>
<dbReference type="Proteomes" id="UP000186437">
    <property type="component" value="Unassembled WGS sequence"/>
</dbReference>
<name>A0A1Q8EF95_STRAI</name>
<dbReference type="AlphaFoldDB" id="A0A1Q8EF95"/>
<evidence type="ECO:0000313" key="1">
    <source>
        <dbReference type="EMBL" id="OLF50477.1"/>
    </source>
</evidence>
<protein>
    <submittedName>
        <fullName evidence="1">Uncharacterized protein</fullName>
    </submittedName>
</protein>